<feature type="compositionally biased region" description="Basic and acidic residues" evidence="1">
    <location>
        <begin position="353"/>
        <end position="364"/>
    </location>
</feature>
<accession>A0A2C9KZQ7</accession>
<dbReference type="AlphaFoldDB" id="A0A2C9KZQ7"/>
<reference evidence="2" key="1">
    <citation type="submission" date="2020-05" db="UniProtKB">
        <authorList>
            <consortium name="EnsemblMetazoa"/>
        </authorList>
    </citation>
    <scope>IDENTIFICATION</scope>
    <source>
        <strain evidence="2">BB02</strain>
    </source>
</reference>
<gene>
    <name evidence="2" type="primary">106068528</name>
</gene>
<dbReference type="VEuPathDB" id="VectorBase:BGLAX_037854"/>
<protein>
    <submittedName>
        <fullName evidence="2">Uncharacterized protein</fullName>
    </submittedName>
</protein>
<dbReference type="EnsemblMetazoa" id="BGLB025441-RB">
    <property type="protein sequence ID" value="BGLB025441-PB"/>
    <property type="gene ID" value="BGLB025441"/>
</dbReference>
<organism evidence="2 3">
    <name type="scientific">Biomphalaria glabrata</name>
    <name type="common">Bloodfluke planorb</name>
    <name type="synonym">Freshwater snail</name>
    <dbReference type="NCBI Taxonomy" id="6526"/>
    <lineage>
        <taxon>Eukaryota</taxon>
        <taxon>Metazoa</taxon>
        <taxon>Spiralia</taxon>
        <taxon>Lophotrochozoa</taxon>
        <taxon>Mollusca</taxon>
        <taxon>Gastropoda</taxon>
        <taxon>Heterobranchia</taxon>
        <taxon>Euthyneura</taxon>
        <taxon>Panpulmonata</taxon>
        <taxon>Hygrophila</taxon>
        <taxon>Lymnaeoidea</taxon>
        <taxon>Planorbidae</taxon>
        <taxon>Biomphalaria</taxon>
    </lineage>
</organism>
<feature type="compositionally biased region" description="Basic and acidic residues" evidence="1">
    <location>
        <begin position="87"/>
        <end position="107"/>
    </location>
</feature>
<sequence length="469" mass="53252">MQKSITQWMASWLCNIRFGLSTQRSGVRIPNAIILCHPAGGLGYRTSFFKKEPNPNPKNTSKESKILSATDVTKVKKEVAEVKKELAEVKTKPDENPKSAIKEEKGTKKVLTKIQTKDEKKIQQTEEKQSRSPVREKKQTDNKEATETILDDSPIKVRKRSNKKCVIESDDECEEIVEHKSEDSEKAKPSPKAIEQDKDNNVAITPKTPEVKKGSSNESDVSVTPEKTPGGFYKRKTAELPAHTLSSRKRKSQVLSPAEDAKDSKKLKPAQDDAEEISVKAKSDKRKESKPGKQDRKLKQRKSTDKEKEERVEEDMDTEDIENLADVKSESKDVDSPEKVQKQSSPQVKRKLLKEELPVKEEKSNPNPKTKTNGDKTDKKEENTPIHSFFAPRSASKTIATLDKSPNEKSSDVSEKSNNKRYVFFFISFHSTQRWLDNKTVTELRIFCLKIRVFQGVWVCHLNAFSLDL</sequence>
<proteinExistence type="predicted"/>
<feature type="region of interest" description="Disordered" evidence="1">
    <location>
        <begin position="87"/>
        <end position="390"/>
    </location>
</feature>
<feature type="compositionally biased region" description="Basic and acidic residues" evidence="1">
    <location>
        <begin position="325"/>
        <end position="341"/>
    </location>
</feature>
<dbReference type="VEuPathDB" id="VectorBase:BGLB025441"/>
<dbReference type="Proteomes" id="UP000076420">
    <property type="component" value="Unassembled WGS sequence"/>
</dbReference>
<feature type="compositionally biased region" description="Basic and acidic residues" evidence="1">
    <location>
        <begin position="259"/>
        <end position="311"/>
    </location>
</feature>
<feature type="region of interest" description="Disordered" evidence="1">
    <location>
        <begin position="49"/>
        <end position="70"/>
    </location>
</feature>
<feature type="compositionally biased region" description="Basic and acidic residues" evidence="1">
    <location>
        <begin position="176"/>
        <end position="200"/>
    </location>
</feature>
<name>A0A2C9KZQ7_BIOGL</name>
<feature type="compositionally biased region" description="Basic and acidic residues" evidence="1">
    <location>
        <begin position="372"/>
        <end position="384"/>
    </location>
</feature>
<evidence type="ECO:0000313" key="2">
    <source>
        <dbReference type="EnsemblMetazoa" id="BGLB025441-PB"/>
    </source>
</evidence>
<evidence type="ECO:0000256" key="1">
    <source>
        <dbReference type="SAM" id="MobiDB-lite"/>
    </source>
</evidence>
<evidence type="ECO:0000313" key="3">
    <source>
        <dbReference type="Proteomes" id="UP000076420"/>
    </source>
</evidence>
<feature type="compositionally biased region" description="Basic and acidic residues" evidence="1">
    <location>
        <begin position="115"/>
        <end position="146"/>
    </location>
</feature>
<dbReference type="KEGG" id="bgt:106068528"/>
<feature type="compositionally biased region" description="Acidic residues" evidence="1">
    <location>
        <begin position="312"/>
        <end position="323"/>
    </location>
</feature>